<evidence type="ECO:0000259" key="8">
    <source>
        <dbReference type="PROSITE" id="PS50126"/>
    </source>
</evidence>
<proteinExistence type="inferred from homology"/>
<keyword evidence="3" id="KW-0479">Metal-binding</keyword>
<dbReference type="AlphaFoldDB" id="A0A1Z1MCD9"/>
<dbReference type="InterPro" id="IPR004659">
    <property type="entry name" value="RNase_E/G"/>
</dbReference>
<dbReference type="GO" id="GO:0004540">
    <property type="term" value="F:RNA nuclease activity"/>
    <property type="evidence" value="ECO:0007669"/>
    <property type="project" value="InterPro"/>
</dbReference>
<gene>
    <name evidence="9" type="primary">rne</name>
</gene>
<keyword evidence="4" id="KW-0378">Hydrolase</keyword>
<dbReference type="SUPFAM" id="SSF50249">
    <property type="entry name" value="Nucleic acid-binding proteins"/>
    <property type="match status" value="1"/>
</dbReference>
<sequence length="510" mass="59963">MAKKIIISYFNSIAAILQDDKIENILIINNNYQVNDIYIGIVQKIFSGINAAFIKLGQHSKSGFIHLNDIKPLKRNSKFYHIADVLSINQRILVQVIKEPTFNKGPRLTANIHLHGKYVALMPFCNVILISNQIYDKNERIHLYSLAVLIKPKLIGLLIKVSAVGVSESIILQDLDLLLRQWYFIQKVVLISRQACLVYKDEDLVKKVIRDFYDINTRKIIVDSSYGLRLVYYYLKQWSCMSLVTSTKLQLYNRQDCILDKFYIKQTLKSVLMPKVSLYYGGYIIIEHYEALTIVDVNSGSFNKPDNSKETILRINLYAAIEIAYQLRIRNINGVVVIDFIDMYLQRDQLKLLEHLNKLLIIDDAKPQIVQLSKLGLLELTRRRRGQSLREIFYNTSIMSLEYPNLYMVSHLYLSLLLNISYKYFRSKLLMNKSIRLLFFNKTFYNKKSLDNKYFNYDNILYRRYFQSIDINYSLSLFNPKANYLIPVILYSQLTRHQKLIYNTLLFFRI</sequence>
<dbReference type="GO" id="GO:0006364">
    <property type="term" value="P:rRNA processing"/>
    <property type="evidence" value="ECO:0007669"/>
    <property type="project" value="TreeGrafter"/>
</dbReference>
<dbReference type="SMART" id="SM00316">
    <property type="entry name" value="S1"/>
    <property type="match status" value="1"/>
</dbReference>
<reference evidence="9" key="1">
    <citation type="journal article" date="2017" name="J. Phycol.">
        <title>Analysis of chloroplast genomes and a supermatrix inform reclassification of the Rhodomelaceae (Rhodophyta).</title>
        <authorList>
            <person name="Diaz-Tapia P."/>
            <person name="Maggs C.A."/>
            <person name="West J.A."/>
            <person name="Verbruggen H."/>
        </authorList>
    </citation>
    <scope>NUCLEOTIDE SEQUENCE</scope>
    <source>
        <strain evidence="9">PD620</strain>
    </source>
</reference>
<comment type="function">
    <text evidence="7">Involved in intercistronic processing of primary transcripts from chloroplast operons. The endonucleolytic activity of the enzyme depends on the number of phosphates at the 5' end, is inhibited by structured RNA, and preferentially cleaves A/U-rich sequences.</text>
</comment>
<evidence type="ECO:0000256" key="4">
    <source>
        <dbReference type="ARBA" id="ARBA00022801"/>
    </source>
</evidence>
<comment type="similarity">
    <text evidence="2">Belongs to the RNase E/G family.</text>
</comment>
<accession>A0A1Z1MCD9</accession>
<keyword evidence="5" id="KW-0460">Magnesium</keyword>
<geneLocation type="chloroplast" evidence="9"/>
<evidence type="ECO:0000256" key="3">
    <source>
        <dbReference type="ARBA" id="ARBA00022723"/>
    </source>
</evidence>
<keyword evidence="6" id="KW-0694">RNA-binding</keyword>
<dbReference type="PANTHER" id="PTHR30001:SF0">
    <property type="entry name" value="RIBONUCLEASE G"/>
    <property type="match status" value="1"/>
</dbReference>
<evidence type="ECO:0000313" key="9">
    <source>
        <dbReference type="EMBL" id="ARW63650.1"/>
    </source>
</evidence>
<evidence type="ECO:0000256" key="5">
    <source>
        <dbReference type="ARBA" id="ARBA00022842"/>
    </source>
</evidence>
<dbReference type="GO" id="GO:0003723">
    <property type="term" value="F:RNA binding"/>
    <property type="evidence" value="ECO:0007669"/>
    <property type="project" value="UniProtKB-KW"/>
</dbReference>
<comment type="cofactor">
    <cofactor evidence="1">
        <name>Mg(2+)</name>
        <dbReference type="ChEBI" id="CHEBI:18420"/>
    </cofactor>
</comment>
<evidence type="ECO:0000256" key="2">
    <source>
        <dbReference type="ARBA" id="ARBA00005522"/>
    </source>
</evidence>
<dbReference type="InterPro" id="IPR019307">
    <property type="entry name" value="RNA-bd_AU-1/RNase_E/G"/>
</dbReference>
<dbReference type="InterPro" id="IPR012340">
    <property type="entry name" value="NA-bd_OB-fold"/>
</dbReference>
<keyword evidence="9" id="KW-0934">Plastid</keyword>
<organism evidence="9">
    <name type="scientific">Chondria sp.</name>
    <name type="common">in: red algae</name>
    <dbReference type="NCBI Taxonomy" id="1982705"/>
    <lineage>
        <taxon>Eukaryota</taxon>
        <taxon>Rhodophyta</taxon>
        <taxon>Florideophyceae</taxon>
        <taxon>Rhodymeniophycidae</taxon>
        <taxon>Ceramiales</taxon>
        <taxon>Rhodomelaceae</taxon>
        <taxon>Chondrieae</taxon>
        <taxon>Chondria</taxon>
    </lineage>
</organism>
<feature type="domain" description="S1 motif" evidence="8">
    <location>
        <begin position="35"/>
        <end position="111"/>
    </location>
</feature>
<dbReference type="GO" id="GO:0046872">
    <property type="term" value="F:metal ion binding"/>
    <property type="evidence" value="ECO:0007669"/>
    <property type="project" value="UniProtKB-KW"/>
</dbReference>
<protein>
    <submittedName>
        <fullName evidence="9">Ribonuclease E</fullName>
    </submittedName>
</protein>
<dbReference type="Pfam" id="PF10150">
    <property type="entry name" value="RNase_E_G"/>
    <property type="match status" value="1"/>
</dbReference>
<dbReference type="InterPro" id="IPR003029">
    <property type="entry name" value="S1_domain"/>
</dbReference>
<dbReference type="GO" id="GO:0005737">
    <property type="term" value="C:cytoplasm"/>
    <property type="evidence" value="ECO:0007669"/>
    <property type="project" value="TreeGrafter"/>
</dbReference>
<name>A0A1Z1MCD9_9FLOR</name>
<dbReference type="CDD" id="cd04453">
    <property type="entry name" value="S1_RNase_E"/>
    <property type="match status" value="1"/>
</dbReference>
<evidence type="ECO:0000256" key="7">
    <source>
        <dbReference type="ARBA" id="ARBA00023436"/>
    </source>
</evidence>
<evidence type="ECO:0000256" key="1">
    <source>
        <dbReference type="ARBA" id="ARBA00001946"/>
    </source>
</evidence>
<dbReference type="PROSITE" id="PS50126">
    <property type="entry name" value="S1"/>
    <property type="match status" value="1"/>
</dbReference>
<evidence type="ECO:0000256" key="6">
    <source>
        <dbReference type="ARBA" id="ARBA00022884"/>
    </source>
</evidence>
<dbReference type="PANTHER" id="PTHR30001">
    <property type="entry name" value="RIBONUCLEASE"/>
    <property type="match status" value="1"/>
</dbReference>
<dbReference type="NCBIfam" id="TIGR00757">
    <property type="entry name" value="RNaseEG"/>
    <property type="match status" value="1"/>
</dbReference>
<dbReference type="EMBL" id="MF101429">
    <property type="protein sequence ID" value="ARW63650.1"/>
    <property type="molecule type" value="Genomic_DNA"/>
</dbReference>
<keyword evidence="9" id="KW-0150">Chloroplast</keyword>
<dbReference type="Gene3D" id="2.40.50.140">
    <property type="entry name" value="Nucleic acid-binding proteins"/>
    <property type="match status" value="1"/>
</dbReference>
<dbReference type="GO" id="GO:0016787">
    <property type="term" value="F:hydrolase activity"/>
    <property type="evidence" value="ECO:0007669"/>
    <property type="project" value="UniProtKB-KW"/>
</dbReference>